<dbReference type="Gene3D" id="3.40.50.300">
    <property type="entry name" value="P-loop containing nucleotide triphosphate hydrolases"/>
    <property type="match status" value="1"/>
</dbReference>
<evidence type="ECO:0000313" key="10">
    <source>
        <dbReference type="Proteomes" id="UP001530377"/>
    </source>
</evidence>
<keyword evidence="3" id="KW-0547">Nucleotide-binding</keyword>
<dbReference type="GO" id="GO:0006281">
    <property type="term" value="P:DNA repair"/>
    <property type="evidence" value="ECO:0007669"/>
    <property type="project" value="UniProtKB-KW"/>
</dbReference>
<organism evidence="9 10">
    <name type="scientific">Cyclostephanos tholiformis</name>
    <dbReference type="NCBI Taxonomy" id="382380"/>
    <lineage>
        <taxon>Eukaryota</taxon>
        <taxon>Sar</taxon>
        <taxon>Stramenopiles</taxon>
        <taxon>Ochrophyta</taxon>
        <taxon>Bacillariophyta</taxon>
        <taxon>Coscinodiscophyceae</taxon>
        <taxon>Thalassiosirophycidae</taxon>
        <taxon>Stephanodiscales</taxon>
        <taxon>Stephanodiscaceae</taxon>
        <taxon>Cyclostephanos</taxon>
    </lineage>
</organism>
<evidence type="ECO:0000256" key="3">
    <source>
        <dbReference type="ARBA" id="ARBA00022741"/>
    </source>
</evidence>
<dbReference type="Proteomes" id="UP001530377">
    <property type="component" value="Unassembled WGS sequence"/>
</dbReference>
<proteinExistence type="inferred from homology"/>
<evidence type="ECO:0000313" key="9">
    <source>
        <dbReference type="EMBL" id="KAL3807668.1"/>
    </source>
</evidence>
<dbReference type="SUPFAM" id="SSF52540">
    <property type="entry name" value="P-loop containing nucleoside triphosphate hydrolases"/>
    <property type="match status" value="1"/>
</dbReference>
<evidence type="ECO:0000256" key="6">
    <source>
        <dbReference type="ARBA" id="ARBA00023204"/>
    </source>
</evidence>
<evidence type="ECO:0000256" key="4">
    <source>
        <dbReference type="ARBA" id="ARBA00022763"/>
    </source>
</evidence>
<dbReference type="EMBL" id="JALLPB020000600">
    <property type="protein sequence ID" value="KAL3807668.1"/>
    <property type="molecule type" value="Genomic_DNA"/>
</dbReference>
<evidence type="ECO:0000256" key="2">
    <source>
        <dbReference type="ARBA" id="ARBA00021315"/>
    </source>
</evidence>
<sequence length="845" mass="90178">MPSLRHPPRRILLRSSSTRRVMIAAPLVVPRPSLPIFLPLLLAASSSLSNHNNIFIMGQHRANSFSPPGGYHPASFIAPTAIASSSSISALCATIGPGTSRGDYFPSLNGNDGEGGEDRVDRTRRGDVAATLGGGGRVGGGGVGGSHIVYIRSSNIAGMIGGGDDGGGGVDGKDVASSSGVRIDFGNEACFVAVTGERFGIDPTIIDVLPPSRIGDDDDSSHSGILRLERTLSDCGGGGGGGGRGGRWKSTCRINGKHVSLSTLREIAGPLFARVDVGVASAALGRSGSRLAMIDTGVPYVLRRHCAISRDEYVYARKRREGMERDLESRILPSGLLRGADDGGDGDKFDEGQMTLLRHWVDELDAFEGRMARFQQALSARDDDDDELGGKGGGFHRTMRRLRRATWGGMQQRGGSDDDSLFTSLIDFREEIKAAEARMVSAHSAYELLASLTVPNSASVALENVRKLLFAMSADRGGPLFEAIERTHELLNDVEASLNDCARSIDGDLISTLEKMAFTGIPLETVDGIIADWNALARKHGISPYSLPNCHMSMREELDGNVEAMRLLPEAREKEDMARADYSRACRVLSDARKEVAKNLSQSVSNILPSLGLDGSVLRVKLSSRTGGFEDPYYGTETVGVDIAEFQLIHQKSSNGRENGGSIEQVGSSGEKSRILLAIETALPGSIGSTCNSFGSAEHVPYQHESKIPPIAIIYDEIDAHVGGRAAVTMAKLLADQSRARRASDGEGTPERGSQIIAITHSASLAAIADRHIVVERCLNTESRSVPIRTYVVDGTSRRKEIARMASGDLASGEAEQFADALIREATLQREMSLAAGEEDTRRSG</sequence>
<protein>
    <recommendedName>
        <fullName evidence="2">DNA repair protein RecN</fullName>
    </recommendedName>
    <alternativeName>
        <fullName evidence="7">Recombination protein N</fullName>
    </alternativeName>
</protein>
<keyword evidence="4" id="KW-0227">DNA damage</keyword>
<evidence type="ECO:0000256" key="5">
    <source>
        <dbReference type="ARBA" id="ARBA00022840"/>
    </source>
</evidence>
<evidence type="ECO:0000256" key="8">
    <source>
        <dbReference type="SAM" id="MobiDB-lite"/>
    </source>
</evidence>
<dbReference type="InterPro" id="IPR004604">
    <property type="entry name" value="DNA_recomb/repair_RecN"/>
</dbReference>
<dbReference type="GO" id="GO:0005524">
    <property type="term" value="F:ATP binding"/>
    <property type="evidence" value="ECO:0007669"/>
    <property type="project" value="UniProtKB-KW"/>
</dbReference>
<dbReference type="PANTHER" id="PTHR11059:SF0">
    <property type="entry name" value="DNA REPAIR PROTEIN RECN"/>
    <property type="match status" value="1"/>
</dbReference>
<name>A0ABD3R4W4_9STRA</name>
<dbReference type="PANTHER" id="PTHR11059">
    <property type="entry name" value="DNA REPAIR PROTEIN RECN"/>
    <property type="match status" value="1"/>
</dbReference>
<comment type="similarity">
    <text evidence="1">Belongs to the RecN family.</text>
</comment>
<keyword evidence="6" id="KW-0234">DNA repair</keyword>
<dbReference type="AlphaFoldDB" id="A0ABD3R4W4"/>
<accession>A0ABD3R4W4</accession>
<evidence type="ECO:0000256" key="7">
    <source>
        <dbReference type="ARBA" id="ARBA00033408"/>
    </source>
</evidence>
<gene>
    <name evidence="9" type="ORF">ACHAXA_000314</name>
</gene>
<keyword evidence="5" id="KW-0067">ATP-binding</keyword>
<reference evidence="9 10" key="1">
    <citation type="submission" date="2024-10" db="EMBL/GenBank/DDBJ databases">
        <title>Updated reference genomes for cyclostephanoid diatoms.</title>
        <authorList>
            <person name="Roberts W.R."/>
            <person name="Alverson A.J."/>
        </authorList>
    </citation>
    <scope>NUCLEOTIDE SEQUENCE [LARGE SCALE GENOMIC DNA]</scope>
    <source>
        <strain evidence="9 10">AJA228-03</strain>
    </source>
</reference>
<keyword evidence="10" id="KW-1185">Reference proteome</keyword>
<evidence type="ECO:0000256" key="1">
    <source>
        <dbReference type="ARBA" id="ARBA00009441"/>
    </source>
</evidence>
<comment type="caution">
    <text evidence="9">The sequence shown here is derived from an EMBL/GenBank/DDBJ whole genome shotgun (WGS) entry which is preliminary data.</text>
</comment>
<dbReference type="InterPro" id="IPR027417">
    <property type="entry name" value="P-loop_NTPase"/>
</dbReference>
<feature type="region of interest" description="Disordered" evidence="8">
    <location>
        <begin position="103"/>
        <end position="123"/>
    </location>
</feature>